<accession>A0AAT9G6C6</accession>
<dbReference type="Gene3D" id="1.20.120.330">
    <property type="entry name" value="Nucleotidyltransferases domain 2"/>
    <property type="match status" value="1"/>
</dbReference>
<dbReference type="PANTHER" id="PTHR33933">
    <property type="entry name" value="NUCLEOTIDYLTRANSFERASE"/>
    <property type="match status" value="1"/>
</dbReference>
<name>A0AAT9G6C6_9RICK</name>
<dbReference type="CDD" id="cd05403">
    <property type="entry name" value="NT_KNTase_like"/>
    <property type="match status" value="1"/>
</dbReference>
<dbReference type="InterPro" id="IPR043519">
    <property type="entry name" value="NT_sf"/>
</dbReference>
<dbReference type="PROSITE" id="PS50910">
    <property type="entry name" value="HEPN"/>
    <property type="match status" value="1"/>
</dbReference>
<dbReference type="SUPFAM" id="SSF81301">
    <property type="entry name" value="Nucleotidyltransferase"/>
    <property type="match status" value="1"/>
</dbReference>
<feature type="domain" description="HEPN" evidence="1">
    <location>
        <begin position="173"/>
        <end position="293"/>
    </location>
</feature>
<dbReference type="Pfam" id="PF05168">
    <property type="entry name" value="HEPN"/>
    <property type="match status" value="1"/>
</dbReference>
<dbReference type="SUPFAM" id="SSF81593">
    <property type="entry name" value="Nucleotidyltransferase substrate binding subunit/domain"/>
    <property type="match status" value="1"/>
</dbReference>
<proteinExistence type="predicted"/>
<dbReference type="SMART" id="SM00748">
    <property type="entry name" value="HEPN"/>
    <property type="match status" value="1"/>
</dbReference>
<organism evidence="2">
    <name type="scientific">Candidatus Tisiphia endosymbiont of Sergentomyia squamirostris</name>
    <dbReference type="NCBI Taxonomy" id="3113639"/>
    <lineage>
        <taxon>Bacteria</taxon>
        <taxon>Pseudomonadati</taxon>
        <taxon>Pseudomonadota</taxon>
        <taxon>Alphaproteobacteria</taxon>
        <taxon>Rickettsiales</taxon>
        <taxon>Rickettsiaceae</taxon>
        <taxon>Rickettsieae</taxon>
        <taxon>Candidatus Tisiphia</taxon>
    </lineage>
</organism>
<gene>
    <name evidence="2" type="ORF">DMENIID0002_00130</name>
</gene>
<dbReference type="EMBL" id="AP029170">
    <property type="protein sequence ID" value="BFD45367.1"/>
    <property type="molecule type" value="Genomic_DNA"/>
</dbReference>
<dbReference type="InterPro" id="IPR007842">
    <property type="entry name" value="HEPN_dom"/>
</dbReference>
<evidence type="ECO:0000259" key="1">
    <source>
        <dbReference type="PROSITE" id="PS50910"/>
    </source>
</evidence>
<protein>
    <submittedName>
        <fullName evidence="2">HEPN domain-containing protein</fullName>
    </submittedName>
</protein>
<dbReference type="InterPro" id="IPR052548">
    <property type="entry name" value="Type_VII_TA_antitoxin"/>
</dbReference>
<evidence type="ECO:0000313" key="2">
    <source>
        <dbReference type="EMBL" id="BFD45367.1"/>
    </source>
</evidence>
<dbReference type="PANTHER" id="PTHR33933:SF1">
    <property type="entry name" value="PROTEIN ADENYLYLTRANSFERASE MNTA-RELATED"/>
    <property type="match status" value="1"/>
</dbReference>
<sequence>MKTTLPERSLVIKERLDTIVQEILASGKSKIAMIVLFGSYARGDWVQDVYTENHITYVYQSDIDLLLVLKKGKYAGYQAINLKYNIYKRLDRKFPIDITKDPLVSMKEPSVTLILEPIHFVNNQLAKGKYFFRDIRNEGILLYDTGEFVLSEAKDLPWSERKPIAQEEYECWFGRGKGLFIGIKAFFEDDNYSESAFLLHQATESFYNAILLVFDGYKPKLHDLLELNQIARIFYHDLCKIFPYESEEQKACFDLLRDAYVKARYDKHYRITKEQLLYLIGRVEQLQKITEKICLEKLSQE</sequence>
<dbReference type="AlphaFoldDB" id="A0AAT9G6C6"/>
<dbReference type="Gene3D" id="3.30.460.10">
    <property type="entry name" value="Beta Polymerase, domain 2"/>
    <property type="match status" value="1"/>
</dbReference>
<reference evidence="2" key="1">
    <citation type="submission" date="2024-01" db="EMBL/GenBank/DDBJ databases">
        <title>Sequencing the genomes of a sandfly, Sergentomyia squamirostris, and its two endosymbionts.</title>
        <authorList>
            <person name="Itokawa K."/>
            <person name="Sanjoba C."/>
        </authorList>
    </citation>
    <scope>NUCLEOTIDE SEQUENCE</scope>
    <source>
        <strain evidence="2">RiSSQ</strain>
    </source>
</reference>